<dbReference type="EMBL" id="SLXM01000004">
    <property type="protein sequence ID" value="TCP25139.1"/>
    <property type="molecule type" value="Genomic_DNA"/>
</dbReference>
<evidence type="ECO:0000313" key="3">
    <source>
        <dbReference type="Proteomes" id="UP000294564"/>
    </source>
</evidence>
<dbReference type="InterPro" id="IPR021301">
    <property type="entry name" value="DUF2779"/>
</dbReference>
<reference evidence="2 3" key="1">
    <citation type="submission" date="2019-03" db="EMBL/GenBank/DDBJ databases">
        <title>Genomic Encyclopedia of Type Strains, Phase IV (KMG-IV): sequencing the most valuable type-strain genomes for metagenomic binning, comparative biology and taxonomic classification.</title>
        <authorList>
            <person name="Goeker M."/>
        </authorList>
    </citation>
    <scope>NUCLEOTIDE SEQUENCE [LARGE SCALE GENOMIC DNA]</scope>
    <source>
        <strain evidence="2 3">DSM 14836</strain>
    </source>
</reference>
<keyword evidence="3" id="KW-1185">Reference proteome</keyword>
<name>A0A4R2NT10_9FLAO</name>
<dbReference type="Proteomes" id="UP000294564">
    <property type="component" value="Unassembled WGS sequence"/>
</dbReference>
<feature type="domain" description="DUF2779" evidence="1">
    <location>
        <begin position="277"/>
        <end position="399"/>
    </location>
</feature>
<sequence length="467" mass="54437">MKNKPEDFPKGEFSLFLEKLIKEGYEVEEYAQKLFPSAVKLPDFGSAELTKQEIEKGKTQFFQATFETQKGIFARIDILEKKQDDTWHIYEVKSSTSVKKDKKHNHLKDACFQKHAMIENGYNVSQVSIIHLNKDYVRQGDINPHQLLEIEDVTEQINDLYSSVVNQINGAVTFINKETISLNTCTCREDTRSNHCDSFKYFNPDIPDYSIYEIGRISAKKVMELIDQDILAISDIPSDYTFNDKQQLQVESVRQNQPIIDHKEIQNKLLTLEFPLHFIDYETYASAIPRIDGVRPHQHIPFQVSIHTMQTDGSIQHFEFLANELELPNKLNEFMESSTGKSGTFISWHASFEMSRNRDMITMLPQCEDYLTYMNSNMFDLEDIFKTDYVDYRFHGSTSIKKVLPVLLPELSYDSLEVQNGTMALDIWGRLVLDNDYIEDKAEVRKNLLEYCELDTFAMVEIYRYLQ</sequence>
<dbReference type="AlphaFoldDB" id="A0A4R2NT10"/>
<comment type="caution">
    <text evidence="2">The sequence shown here is derived from an EMBL/GenBank/DDBJ whole genome shotgun (WGS) entry which is preliminary data.</text>
</comment>
<accession>A0A4R2NT10</accession>
<dbReference type="InterPro" id="IPR011604">
    <property type="entry name" value="PDDEXK-like_dom_sf"/>
</dbReference>
<dbReference type="Gene3D" id="3.90.320.10">
    <property type="match status" value="1"/>
</dbReference>
<evidence type="ECO:0000313" key="2">
    <source>
        <dbReference type="EMBL" id="TCP25139.1"/>
    </source>
</evidence>
<gene>
    <name evidence="2" type="ORF">EV195_104172</name>
</gene>
<organism evidence="2 3">
    <name type="scientific">Tenacibaculum skagerrakense</name>
    <dbReference type="NCBI Taxonomy" id="186571"/>
    <lineage>
        <taxon>Bacteria</taxon>
        <taxon>Pseudomonadati</taxon>
        <taxon>Bacteroidota</taxon>
        <taxon>Flavobacteriia</taxon>
        <taxon>Flavobacteriales</taxon>
        <taxon>Flavobacteriaceae</taxon>
        <taxon>Tenacibaculum</taxon>
    </lineage>
</organism>
<evidence type="ECO:0000259" key="1">
    <source>
        <dbReference type="Pfam" id="PF11074"/>
    </source>
</evidence>
<dbReference type="Pfam" id="PF11074">
    <property type="entry name" value="DUF2779"/>
    <property type="match status" value="1"/>
</dbReference>
<proteinExistence type="predicted"/>
<protein>
    <submittedName>
        <fullName evidence="2">Uncharacterized protein DUF2779</fullName>
    </submittedName>
</protein>